<accession>A0A7J8HIG3</accession>
<comment type="caution">
    <text evidence="1">The sequence shown here is derived from an EMBL/GenBank/DDBJ whole genome shotgun (WGS) entry which is preliminary data.</text>
</comment>
<dbReference type="InParanoid" id="A0A7J8HIG3"/>
<proteinExistence type="predicted"/>
<keyword evidence="2" id="KW-1185">Reference proteome</keyword>
<dbReference type="Proteomes" id="UP000550707">
    <property type="component" value="Unassembled WGS sequence"/>
</dbReference>
<name>A0A7J8HIG3_MOLMO</name>
<sequence>MASRVSALFSSCALCGSGEHMFYVLFLCSVSLSILKQKAKSSPLWNSEKSRRVSRGNQHTYTVPRLNHEETENLNGPLTSKEIETIIKNPTKEKPRTRWLKNPTKEKPRTRWFHQRILSNI</sequence>
<reference evidence="1 2" key="1">
    <citation type="journal article" date="2020" name="Nature">
        <title>Six reference-quality genomes reveal evolution of bat adaptations.</title>
        <authorList>
            <person name="Jebb D."/>
            <person name="Huang Z."/>
            <person name="Pippel M."/>
            <person name="Hughes G.M."/>
            <person name="Lavrichenko K."/>
            <person name="Devanna P."/>
            <person name="Winkler S."/>
            <person name="Jermiin L.S."/>
            <person name="Skirmuntt E.C."/>
            <person name="Katzourakis A."/>
            <person name="Burkitt-Gray L."/>
            <person name="Ray D.A."/>
            <person name="Sullivan K.A.M."/>
            <person name="Roscito J.G."/>
            <person name="Kirilenko B.M."/>
            <person name="Davalos L.M."/>
            <person name="Corthals A.P."/>
            <person name="Power M.L."/>
            <person name="Jones G."/>
            <person name="Ransome R.D."/>
            <person name="Dechmann D.K.N."/>
            <person name="Locatelli A.G."/>
            <person name="Puechmaille S.J."/>
            <person name="Fedrigo O."/>
            <person name="Jarvis E.D."/>
            <person name="Hiller M."/>
            <person name="Vernes S.C."/>
            <person name="Myers E.W."/>
            <person name="Teeling E.C."/>
        </authorList>
    </citation>
    <scope>NUCLEOTIDE SEQUENCE [LARGE SCALE GENOMIC DNA]</scope>
    <source>
        <strain evidence="1">MMolMol1</strain>
        <tissue evidence="1">Muscle</tissue>
    </source>
</reference>
<gene>
    <name evidence="1" type="ORF">HJG59_011081</name>
</gene>
<organism evidence="1 2">
    <name type="scientific">Molossus molossus</name>
    <name type="common">Pallas' mastiff bat</name>
    <name type="synonym">Vespertilio molossus</name>
    <dbReference type="NCBI Taxonomy" id="27622"/>
    <lineage>
        <taxon>Eukaryota</taxon>
        <taxon>Metazoa</taxon>
        <taxon>Chordata</taxon>
        <taxon>Craniata</taxon>
        <taxon>Vertebrata</taxon>
        <taxon>Euteleostomi</taxon>
        <taxon>Mammalia</taxon>
        <taxon>Eutheria</taxon>
        <taxon>Laurasiatheria</taxon>
        <taxon>Chiroptera</taxon>
        <taxon>Yangochiroptera</taxon>
        <taxon>Molossidae</taxon>
        <taxon>Molossus</taxon>
    </lineage>
</organism>
<evidence type="ECO:0000313" key="2">
    <source>
        <dbReference type="Proteomes" id="UP000550707"/>
    </source>
</evidence>
<protein>
    <submittedName>
        <fullName evidence="1">Uncharacterized protein</fullName>
    </submittedName>
</protein>
<dbReference type="EMBL" id="JACASF010000006">
    <property type="protein sequence ID" value="KAF6471715.1"/>
    <property type="molecule type" value="Genomic_DNA"/>
</dbReference>
<evidence type="ECO:0000313" key="1">
    <source>
        <dbReference type="EMBL" id="KAF6471715.1"/>
    </source>
</evidence>
<dbReference type="AlphaFoldDB" id="A0A7J8HIG3"/>